<evidence type="ECO:0000313" key="1">
    <source>
        <dbReference type="EMBL" id="KAG5181130.1"/>
    </source>
</evidence>
<evidence type="ECO:0000313" key="2">
    <source>
        <dbReference type="Proteomes" id="UP000664859"/>
    </source>
</evidence>
<organism evidence="1 2">
    <name type="scientific">Tribonema minus</name>
    <dbReference type="NCBI Taxonomy" id="303371"/>
    <lineage>
        <taxon>Eukaryota</taxon>
        <taxon>Sar</taxon>
        <taxon>Stramenopiles</taxon>
        <taxon>Ochrophyta</taxon>
        <taxon>PX clade</taxon>
        <taxon>Xanthophyceae</taxon>
        <taxon>Tribonematales</taxon>
        <taxon>Tribonemataceae</taxon>
        <taxon>Tribonema</taxon>
    </lineage>
</organism>
<sequence length="176" mass="19520">MALSDIVGVNAAARKSQYLSGKVEARMTTLVPAIVGDNMGIAIEKDKRVKSFKVPQRKIGETFAFLESVIESEISWVKSERRSMELLITNVVNPGTNEKMPLYSTPEPSTAEQEVVFDYTRFADVEAYGLKSGKTRLDDGGLFVGTKGPQQQYDLVPELPPALNFATLFGDYRVFF</sequence>
<comment type="caution">
    <text evidence="1">The sequence shown here is derived from an EMBL/GenBank/DDBJ whole genome shotgun (WGS) entry which is preliminary data.</text>
</comment>
<proteinExistence type="predicted"/>
<keyword evidence="2" id="KW-1185">Reference proteome</keyword>
<gene>
    <name evidence="1" type="ORF">JKP88DRAFT_278985</name>
</gene>
<dbReference type="AlphaFoldDB" id="A0A835YX82"/>
<protein>
    <submittedName>
        <fullName evidence="1">Uncharacterized protein</fullName>
    </submittedName>
</protein>
<accession>A0A835YX82</accession>
<reference evidence="1" key="1">
    <citation type="submission" date="2021-02" db="EMBL/GenBank/DDBJ databases">
        <title>First Annotated Genome of the Yellow-green Alga Tribonema minus.</title>
        <authorList>
            <person name="Mahan K.M."/>
        </authorList>
    </citation>
    <scope>NUCLEOTIDE SEQUENCE</scope>
    <source>
        <strain evidence="1">UTEX B ZZ1240</strain>
    </source>
</reference>
<dbReference type="EMBL" id="JAFCMP010000335">
    <property type="protein sequence ID" value="KAG5181130.1"/>
    <property type="molecule type" value="Genomic_DNA"/>
</dbReference>
<name>A0A835YX82_9STRA</name>
<dbReference type="Proteomes" id="UP000664859">
    <property type="component" value="Unassembled WGS sequence"/>
</dbReference>